<organism evidence="1">
    <name type="scientific">uncultured Caudovirales phage</name>
    <dbReference type="NCBI Taxonomy" id="2100421"/>
    <lineage>
        <taxon>Viruses</taxon>
        <taxon>Duplodnaviria</taxon>
        <taxon>Heunggongvirae</taxon>
        <taxon>Uroviricota</taxon>
        <taxon>Caudoviricetes</taxon>
        <taxon>Peduoviridae</taxon>
        <taxon>Maltschvirus</taxon>
        <taxon>Maltschvirus maltsch</taxon>
    </lineage>
</organism>
<protein>
    <submittedName>
        <fullName evidence="1">Uncharacterized protein</fullName>
    </submittedName>
</protein>
<sequence>MQFSKNSTFTPRSIPTHFPLDKSILLDKGLRLEERALLALLHLYEYENKDITIELLQETLPMSESELKSILRSLERFGKIFSDGSTNV</sequence>
<gene>
    <name evidence="1" type="ORF">UFOVP88_49</name>
</gene>
<proteinExistence type="predicted"/>
<name>A0A6J5KYM4_9CAUD</name>
<accession>A0A6J5KYM4</accession>
<reference evidence="1" key="1">
    <citation type="submission" date="2020-04" db="EMBL/GenBank/DDBJ databases">
        <authorList>
            <person name="Chiriac C."/>
            <person name="Salcher M."/>
            <person name="Ghai R."/>
            <person name="Kavagutti S V."/>
        </authorList>
    </citation>
    <scope>NUCLEOTIDE SEQUENCE</scope>
</reference>
<evidence type="ECO:0000313" key="1">
    <source>
        <dbReference type="EMBL" id="CAB4126412.1"/>
    </source>
</evidence>
<dbReference type="EMBL" id="LR796195">
    <property type="protein sequence ID" value="CAB4126412.1"/>
    <property type="molecule type" value="Genomic_DNA"/>
</dbReference>